<evidence type="ECO:0000256" key="2">
    <source>
        <dbReference type="SAM" id="SignalP"/>
    </source>
</evidence>
<proteinExistence type="predicted"/>
<name>A0A1D1VNK7_RAMVA</name>
<accession>A0A1D1VNK7</accession>
<dbReference type="EMBL" id="BDGG01000009">
    <property type="protein sequence ID" value="GAV03177.1"/>
    <property type="molecule type" value="Genomic_DNA"/>
</dbReference>
<comment type="caution">
    <text evidence="3">The sequence shown here is derived from an EMBL/GenBank/DDBJ whole genome shotgun (WGS) entry which is preliminary data.</text>
</comment>
<dbReference type="Proteomes" id="UP000186922">
    <property type="component" value="Unassembled WGS sequence"/>
</dbReference>
<feature type="region of interest" description="Disordered" evidence="1">
    <location>
        <begin position="249"/>
        <end position="341"/>
    </location>
</feature>
<gene>
    <name evidence="3" type="primary">RvY_13642-1</name>
    <name evidence="3" type="synonym">RvY_13642.1</name>
    <name evidence="3" type="ORF">RvY_13642</name>
</gene>
<sequence length="341" mass="34169">MAGSFLACLFLAVSISSAISAPSFTFQTMAPIQFGNMNFNTMQQMQNRQRQGQSQGNSAATGDASADFGSLQSLQTSNTLTGVNGTNSQAGSQGACIGGNCGLSGAAQLSAQGQSQKQNQFGTMASLNNLNLLGGNFGTQNFASQRQRQSQSAISGAAVGQGNAALGNITSVQNIQGDTSDRGANVGSQSIGQGVGTGLGLSGAVQAKGQNQAAVQMQNQGSQGLNGSSVENVNRPNCVMVRRDKVAQQDVSQALQGQSQSQGEGASVGSGSAAEGALSSAQNSNISTNENGTVVASNSVGQAQGKGLRLSGATSSQGQQADQKQTNGASQGVQGDQLVCV</sequence>
<keyword evidence="4" id="KW-1185">Reference proteome</keyword>
<evidence type="ECO:0000256" key="1">
    <source>
        <dbReference type="SAM" id="MobiDB-lite"/>
    </source>
</evidence>
<evidence type="ECO:0000313" key="3">
    <source>
        <dbReference type="EMBL" id="GAV03177.1"/>
    </source>
</evidence>
<keyword evidence="2" id="KW-0732">Signal</keyword>
<feature type="chain" id="PRO_5008898648" evidence="2">
    <location>
        <begin position="21"/>
        <end position="341"/>
    </location>
</feature>
<organism evidence="3 4">
    <name type="scientific">Ramazzottius varieornatus</name>
    <name type="common">Water bear</name>
    <name type="synonym">Tardigrade</name>
    <dbReference type="NCBI Taxonomy" id="947166"/>
    <lineage>
        <taxon>Eukaryota</taxon>
        <taxon>Metazoa</taxon>
        <taxon>Ecdysozoa</taxon>
        <taxon>Tardigrada</taxon>
        <taxon>Eutardigrada</taxon>
        <taxon>Parachela</taxon>
        <taxon>Hypsibioidea</taxon>
        <taxon>Ramazzottiidae</taxon>
        <taxon>Ramazzottius</taxon>
    </lineage>
</organism>
<feature type="compositionally biased region" description="Low complexity" evidence="1">
    <location>
        <begin position="45"/>
        <end position="58"/>
    </location>
</feature>
<reference evidence="3 4" key="1">
    <citation type="journal article" date="2016" name="Nat. Commun.">
        <title>Extremotolerant tardigrade genome and improved radiotolerance of human cultured cells by tardigrade-unique protein.</title>
        <authorList>
            <person name="Hashimoto T."/>
            <person name="Horikawa D.D."/>
            <person name="Saito Y."/>
            <person name="Kuwahara H."/>
            <person name="Kozuka-Hata H."/>
            <person name="Shin-I T."/>
            <person name="Minakuchi Y."/>
            <person name="Ohishi K."/>
            <person name="Motoyama A."/>
            <person name="Aizu T."/>
            <person name="Enomoto A."/>
            <person name="Kondo K."/>
            <person name="Tanaka S."/>
            <person name="Hara Y."/>
            <person name="Koshikawa S."/>
            <person name="Sagara H."/>
            <person name="Miura T."/>
            <person name="Yokobori S."/>
            <person name="Miyagawa K."/>
            <person name="Suzuki Y."/>
            <person name="Kubo T."/>
            <person name="Oyama M."/>
            <person name="Kohara Y."/>
            <person name="Fujiyama A."/>
            <person name="Arakawa K."/>
            <person name="Katayama T."/>
            <person name="Toyoda A."/>
            <person name="Kunieda T."/>
        </authorList>
    </citation>
    <scope>NUCLEOTIDE SEQUENCE [LARGE SCALE GENOMIC DNA]</scope>
    <source>
        <strain evidence="3 4">YOKOZUNA-1</strain>
    </source>
</reference>
<evidence type="ECO:0000313" key="4">
    <source>
        <dbReference type="Proteomes" id="UP000186922"/>
    </source>
</evidence>
<dbReference type="AlphaFoldDB" id="A0A1D1VNK7"/>
<feature type="signal peptide" evidence="2">
    <location>
        <begin position="1"/>
        <end position="20"/>
    </location>
</feature>
<feature type="compositionally biased region" description="Low complexity" evidence="1">
    <location>
        <begin position="251"/>
        <end position="282"/>
    </location>
</feature>
<feature type="compositionally biased region" description="Polar residues" evidence="1">
    <location>
        <begin position="283"/>
        <end position="302"/>
    </location>
</feature>
<feature type="region of interest" description="Disordered" evidence="1">
    <location>
        <begin position="212"/>
        <end position="232"/>
    </location>
</feature>
<feature type="compositionally biased region" description="Polar residues" evidence="1">
    <location>
        <begin position="312"/>
        <end position="334"/>
    </location>
</feature>
<feature type="region of interest" description="Disordered" evidence="1">
    <location>
        <begin position="45"/>
        <end position="64"/>
    </location>
</feature>
<protein>
    <submittedName>
        <fullName evidence="3">Uncharacterized protein</fullName>
    </submittedName>
</protein>